<evidence type="ECO:0000256" key="1">
    <source>
        <dbReference type="SAM" id="MobiDB-lite"/>
    </source>
</evidence>
<name>A0ABV3SAY4_9GAMM</name>
<keyword evidence="4" id="KW-1185">Reference proteome</keyword>
<dbReference type="RefSeq" id="WP_367967965.1">
    <property type="nucleotide sequence ID" value="NZ_JBAKFI010000005.1"/>
</dbReference>
<evidence type="ECO:0008006" key="5">
    <source>
        <dbReference type="Google" id="ProtNLM"/>
    </source>
</evidence>
<protein>
    <recommendedName>
        <fullName evidence="5">Transmembrane protein</fullName>
    </recommendedName>
</protein>
<evidence type="ECO:0000313" key="4">
    <source>
        <dbReference type="Proteomes" id="UP001556653"/>
    </source>
</evidence>
<keyword evidence="2" id="KW-0812">Transmembrane</keyword>
<keyword evidence="2" id="KW-1133">Transmembrane helix</keyword>
<feature type="transmembrane region" description="Helical" evidence="2">
    <location>
        <begin position="32"/>
        <end position="57"/>
    </location>
</feature>
<keyword evidence="2" id="KW-0472">Membrane</keyword>
<feature type="transmembrane region" description="Helical" evidence="2">
    <location>
        <begin position="77"/>
        <end position="100"/>
    </location>
</feature>
<evidence type="ECO:0000256" key="2">
    <source>
        <dbReference type="SAM" id="Phobius"/>
    </source>
</evidence>
<feature type="region of interest" description="Disordered" evidence="1">
    <location>
        <begin position="1"/>
        <end position="25"/>
    </location>
</feature>
<reference evidence="3 4" key="1">
    <citation type="submission" date="2024-02" db="EMBL/GenBank/DDBJ databases">
        <title>New especies of Spiribacter isolated from saline water.</title>
        <authorList>
            <person name="Leon M.J."/>
            <person name="De La Haba R."/>
            <person name="Sanchez-Porro C."/>
            <person name="Ventosa A."/>
        </authorList>
    </citation>
    <scope>NUCLEOTIDE SEQUENCE [LARGE SCALE GENOMIC DNA]</scope>
    <source>
        <strain evidence="4">ag22IC4-227</strain>
    </source>
</reference>
<comment type="caution">
    <text evidence="3">The sequence shown here is derived from an EMBL/GenBank/DDBJ whole genome shotgun (WGS) entry which is preliminary data.</text>
</comment>
<gene>
    <name evidence="3" type="ORF">V6X64_09930</name>
</gene>
<proteinExistence type="predicted"/>
<dbReference type="EMBL" id="JBAKFJ010000002">
    <property type="protein sequence ID" value="MEX0387302.1"/>
    <property type="molecule type" value="Genomic_DNA"/>
</dbReference>
<accession>A0ABV3SAY4</accession>
<organism evidence="3 4">
    <name type="scientific">Spiribacter onubensis</name>
    <dbReference type="NCBI Taxonomy" id="3122420"/>
    <lineage>
        <taxon>Bacteria</taxon>
        <taxon>Pseudomonadati</taxon>
        <taxon>Pseudomonadota</taxon>
        <taxon>Gammaproteobacteria</taxon>
        <taxon>Chromatiales</taxon>
        <taxon>Ectothiorhodospiraceae</taxon>
        <taxon>Spiribacter</taxon>
    </lineage>
</organism>
<sequence length="112" mass="12118">MRSQPADPVEGTPKPQPSVAHPARRPYPPRRAWLVGACLWPAFLSAGLATMIFFSGIDPETLRLQTLPDWEISRTAGYSIGFLMFWAVAGFSSAVSVLLARAPCRDTGKGSS</sequence>
<dbReference type="Proteomes" id="UP001556653">
    <property type="component" value="Unassembled WGS sequence"/>
</dbReference>
<evidence type="ECO:0000313" key="3">
    <source>
        <dbReference type="EMBL" id="MEX0387302.1"/>
    </source>
</evidence>